<dbReference type="SUPFAM" id="SSF48452">
    <property type="entry name" value="TPR-like"/>
    <property type="match status" value="1"/>
</dbReference>
<feature type="compositionally biased region" description="Basic and acidic residues" evidence="1">
    <location>
        <begin position="1"/>
        <end position="21"/>
    </location>
</feature>
<proteinExistence type="predicted"/>
<evidence type="ECO:0000313" key="2">
    <source>
        <dbReference type="EMBL" id="MFC3659538.1"/>
    </source>
</evidence>
<dbReference type="EMBL" id="JBHRYF010000001">
    <property type="protein sequence ID" value="MFC3659538.1"/>
    <property type="molecule type" value="Genomic_DNA"/>
</dbReference>
<evidence type="ECO:0000313" key="3">
    <source>
        <dbReference type="Proteomes" id="UP001595724"/>
    </source>
</evidence>
<dbReference type="Proteomes" id="UP001595724">
    <property type="component" value="Unassembled WGS sequence"/>
</dbReference>
<accession>A0ABV7USN8</accession>
<keyword evidence="3" id="KW-1185">Reference proteome</keyword>
<protein>
    <submittedName>
        <fullName evidence="2">Type IV pilus biogenesis/stability protein PilW</fullName>
    </submittedName>
</protein>
<dbReference type="Gene3D" id="1.25.40.10">
    <property type="entry name" value="Tetratricopeptide repeat domain"/>
    <property type="match status" value="1"/>
</dbReference>
<name>A0ABV7USN8_9GAMM</name>
<organism evidence="2 3">
    <name type="scientific">Luteimonas notoginsengisoli</name>
    <dbReference type="NCBI Taxonomy" id="1578200"/>
    <lineage>
        <taxon>Bacteria</taxon>
        <taxon>Pseudomonadati</taxon>
        <taxon>Pseudomonadota</taxon>
        <taxon>Gammaproteobacteria</taxon>
        <taxon>Lysobacterales</taxon>
        <taxon>Lysobacteraceae</taxon>
        <taxon>Luteimonas</taxon>
    </lineage>
</organism>
<reference evidence="3" key="1">
    <citation type="journal article" date="2019" name="Int. J. Syst. Evol. Microbiol.">
        <title>The Global Catalogue of Microorganisms (GCM) 10K type strain sequencing project: providing services to taxonomists for standard genome sequencing and annotation.</title>
        <authorList>
            <consortium name="The Broad Institute Genomics Platform"/>
            <consortium name="The Broad Institute Genome Sequencing Center for Infectious Disease"/>
            <person name="Wu L."/>
            <person name="Ma J."/>
        </authorList>
    </citation>
    <scope>NUCLEOTIDE SEQUENCE [LARGE SCALE GENOMIC DNA]</scope>
    <source>
        <strain evidence="3">KCTC 42211</strain>
    </source>
</reference>
<comment type="caution">
    <text evidence="2">The sequence shown here is derived from an EMBL/GenBank/DDBJ whole genome shotgun (WGS) entry which is preliminary data.</text>
</comment>
<feature type="region of interest" description="Disordered" evidence="1">
    <location>
        <begin position="1"/>
        <end position="22"/>
    </location>
</feature>
<gene>
    <name evidence="2" type="ORF">ACFOM9_05510</name>
</gene>
<dbReference type="InterPro" id="IPR011990">
    <property type="entry name" value="TPR-like_helical_dom_sf"/>
</dbReference>
<dbReference type="RefSeq" id="WP_386707375.1">
    <property type="nucleotide sequence ID" value="NZ_JBHRYF010000001.1"/>
</dbReference>
<sequence length="242" mass="25919">MGSGDYERTSPTYEFRDDPGAKQKTQLRSHLVLAANALRIDKLEEAESQARAALKIDAGSADANTLLAVVEDRRGNSAKAGGYYAKAAELAPQQGAALNNYGAWLCSNGRAAESLAWFDRALTDATYRQRASALANAGSCALQAGQAGRVERDLREALSLDPTEATALAAMADYQYRTGHYMDARAFSERRLAAAPATAAALLLASQIEEKLGDRAAAARYVQRLRTEFPQMGTLQPGDSSQ</sequence>
<evidence type="ECO:0000256" key="1">
    <source>
        <dbReference type="SAM" id="MobiDB-lite"/>
    </source>
</evidence>